<dbReference type="OrthoDB" id="9804686at2"/>
<dbReference type="EMBL" id="RDSM01000001">
    <property type="protein sequence ID" value="RXH56735.1"/>
    <property type="molecule type" value="Genomic_DNA"/>
</dbReference>
<comment type="caution">
    <text evidence="6">The sequence shown here is derived from an EMBL/GenBank/DDBJ whole genome shotgun (WGS) entry which is preliminary data.</text>
</comment>
<dbReference type="InterPro" id="IPR000070">
    <property type="entry name" value="Pectinesterase_cat"/>
</dbReference>
<evidence type="ECO:0000313" key="6">
    <source>
        <dbReference type="EMBL" id="RXH56735.1"/>
    </source>
</evidence>
<dbReference type="PANTHER" id="PTHR31321:SF57">
    <property type="entry name" value="PECTINESTERASE 53-RELATED"/>
    <property type="match status" value="1"/>
</dbReference>
<dbReference type="InterPro" id="IPR011050">
    <property type="entry name" value="Pectin_lyase_fold/virulence"/>
</dbReference>
<sequence length="158" mass="16816">MPSRVRTLGICLATLAFSLSAQERTKLPPPPPTFTVGGYQSDYGSIHDAVAAAPGQGAVIRIRPGVYREQVKVVRPNIQLRGDGKDPEKVTLIFSSTQPTLTVTADDFYADTLTIANDGPRENAVALQITGDRAVLHDVRVLGSLTSSPKPSPPEPGK</sequence>
<feature type="domain" description="Pectinesterase catalytic" evidence="5">
    <location>
        <begin position="41"/>
        <end position="143"/>
    </location>
</feature>
<keyword evidence="2" id="KW-0378">Hydrolase</keyword>
<evidence type="ECO:0000256" key="2">
    <source>
        <dbReference type="ARBA" id="ARBA00022801"/>
    </source>
</evidence>
<dbReference type="Pfam" id="PF01095">
    <property type="entry name" value="Pectinesterase"/>
    <property type="match status" value="1"/>
</dbReference>
<gene>
    <name evidence="6" type="ORF">GRAN_0045</name>
</gene>
<organism evidence="6 7">
    <name type="scientific">Granulicella sibirica</name>
    <dbReference type="NCBI Taxonomy" id="2479048"/>
    <lineage>
        <taxon>Bacteria</taxon>
        <taxon>Pseudomonadati</taxon>
        <taxon>Acidobacteriota</taxon>
        <taxon>Terriglobia</taxon>
        <taxon>Terriglobales</taxon>
        <taxon>Acidobacteriaceae</taxon>
        <taxon>Granulicella</taxon>
    </lineage>
</organism>
<evidence type="ECO:0000313" key="7">
    <source>
        <dbReference type="Proteomes" id="UP000289437"/>
    </source>
</evidence>
<reference evidence="7" key="2">
    <citation type="submission" date="2019-02" db="EMBL/GenBank/DDBJ databases">
        <title>Granulicella sibirica sp. nov., a psychrotolerant acidobacterium isolated from an organic soil layer in forested tundra, West Siberia.</title>
        <authorList>
            <person name="Oshkin I.Y."/>
            <person name="Kulichevskaya I.S."/>
            <person name="Rijpstra W.I.C."/>
            <person name="Sinninghe Damste J.S."/>
            <person name="Rakitin A.L."/>
            <person name="Ravin N.V."/>
            <person name="Dedysh S.N."/>
        </authorList>
    </citation>
    <scope>NUCLEOTIDE SEQUENCE [LARGE SCALE GENOMIC DNA]</scope>
    <source>
        <strain evidence="7">AF10</strain>
    </source>
</reference>
<dbReference type="GO" id="GO:0042545">
    <property type="term" value="P:cell wall modification"/>
    <property type="evidence" value="ECO:0007669"/>
    <property type="project" value="InterPro"/>
</dbReference>
<dbReference type="GO" id="GO:0030599">
    <property type="term" value="F:pectinesterase activity"/>
    <property type="evidence" value="ECO:0007669"/>
    <property type="project" value="InterPro"/>
</dbReference>
<evidence type="ECO:0000256" key="4">
    <source>
        <dbReference type="SAM" id="SignalP"/>
    </source>
</evidence>
<comment type="similarity">
    <text evidence="1">Belongs to the pectinesterase family.</text>
</comment>
<feature type="signal peptide" evidence="4">
    <location>
        <begin position="1"/>
        <end position="21"/>
    </location>
</feature>
<dbReference type="AlphaFoldDB" id="A0A4Q0SZM5"/>
<accession>A0A4Q0SZM5</accession>
<keyword evidence="3" id="KW-0063">Aspartyl esterase</keyword>
<keyword evidence="4" id="KW-0732">Signal</keyword>
<protein>
    <submittedName>
        <fullName evidence="6">Rhamnogalacturonan acetylesterase</fullName>
    </submittedName>
</protein>
<dbReference type="GO" id="GO:0009279">
    <property type="term" value="C:cell outer membrane"/>
    <property type="evidence" value="ECO:0007669"/>
    <property type="project" value="TreeGrafter"/>
</dbReference>
<dbReference type="SUPFAM" id="SSF51126">
    <property type="entry name" value="Pectin lyase-like"/>
    <property type="match status" value="1"/>
</dbReference>
<dbReference type="InterPro" id="IPR012334">
    <property type="entry name" value="Pectin_lyas_fold"/>
</dbReference>
<keyword evidence="7" id="KW-1185">Reference proteome</keyword>
<feature type="chain" id="PRO_5020516197" evidence="4">
    <location>
        <begin position="22"/>
        <end position="158"/>
    </location>
</feature>
<reference evidence="6 7" key="1">
    <citation type="submission" date="2018-11" db="EMBL/GenBank/DDBJ databases">
        <authorList>
            <person name="Mardanov A.V."/>
            <person name="Ravin N.V."/>
            <person name="Dedysh S.N."/>
        </authorList>
    </citation>
    <scope>NUCLEOTIDE SEQUENCE [LARGE SCALE GENOMIC DNA]</scope>
    <source>
        <strain evidence="6 7">AF10</strain>
    </source>
</reference>
<dbReference type="RefSeq" id="WP_161570784.1">
    <property type="nucleotide sequence ID" value="NZ_RDSM01000001.1"/>
</dbReference>
<dbReference type="Gene3D" id="2.160.20.10">
    <property type="entry name" value="Single-stranded right-handed beta-helix, Pectin lyase-like"/>
    <property type="match status" value="1"/>
</dbReference>
<evidence type="ECO:0000256" key="3">
    <source>
        <dbReference type="ARBA" id="ARBA00023085"/>
    </source>
</evidence>
<name>A0A4Q0SZM5_9BACT</name>
<evidence type="ECO:0000256" key="1">
    <source>
        <dbReference type="ARBA" id="ARBA00008891"/>
    </source>
</evidence>
<proteinExistence type="inferred from homology"/>
<dbReference type="Proteomes" id="UP000289437">
    <property type="component" value="Unassembled WGS sequence"/>
</dbReference>
<evidence type="ECO:0000259" key="5">
    <source>
        <dbReference type="Pfam" id="PF01095"/>
    </source>
</evidence>
<dbReference type="PANTHER" id="PTHR31321">
    <property type="entry name" value="ACYL-COA THIOESTER HYDROLASE YBHC-RELATED"/>
    <property type="match status" value="1"/>
</dbReference>